<name>A0A1M5XMH3_9BURK</name>
<dbReference type="InterPro" id="IPR018136">
    <property type="entry name" value="Aconitase_4Fe-4S_BS"/>
</dbReference>
<organism evidence="15 16">
    <name type="scientific">Pollutimonas bauzanensis</name>
    <dbReference type="NCBI Taxonomy" id="658167"/>
    <lineage>
        <taxon>Bacteria</taxon>
        <taxon>Pseudomonadati</taxon>
        <taxon>Pseudomonadota</taxon>
        <taxon>Betaproteobacteria</taxon>
        <taxon>Burkholderiales</taxon>
        <taxon>Alcaligenaceae</taxon>
        <taxon>Pollutimonas</taxon>
    </lineage>
</organism>
<comment type="function">
    <text evidence="2 13">Catalyzes the isomerization between 2-isopropylmalate and 3-isopropylmalate, via the formation of 2-isopropylmaleate.</text>
</comment>
<keyword evidence="9 13" id="KW-0408">Iron</keyword>
<dbReference type="EMBL" id="FQXE01000007">
    <property type="protein sequence ID" value="SHI01037.1"/>
    <property type="molecule type" value="Genomic_DNA"/>
</dbReference>
<evidence type="ECO:0000313" key="15">
    <source>
        <dbReference type="EMBL" id="SHI01037.1"/>
    </source>
</evidence>
<evidence type="ECO:0000256" key="12">
    <source>
        <dbReference type="ARBA" id="ARBA00023304"/>
    </source>
</evidence>
<evidence type="ECO:0000256" key="7">
    <source>
        <dbReference type="ARBA" id="ARBA00022605"/>
    </source>
</evidence>
<accession>A0A1M5XMH3</accession>
<keyword evidence="11 13" id="KW-0456">Lyase</keyword>
<dbReference type="AlphaFoldDB" id="A0A1M5XMH3"/>
<proteinExistence type="inferred from homology"/>
<dbReference type="InterPro" id="IPR001030">
    <property type="entry name" value="Acoase/IPM_deHydtase_lsu_aba"/>
</dbReference>
<dbReference type="GO" id="GO:0051539">
    <property type="term" value="F:4 iron, 4 sulfur cluster binding"/>
    <property type="evidence" value="ECO:0007669"/>
    <property type="project" value="UniProtKB-KW"/>
</dbReference>
<evidence type="ECO:0000256" key="3">
    <source>
        <dbReference type="ARBA" id="ARBA00004729"/>
    </source>
</evidence>
<dbReference type="NCBIfam" id="TIGR00170">
    <property type="entry name" value="leuC"/>
    <property type="match status" value="1"/>
</dbReference>
<dbReference type="UniPathway" id="UPA00048">
    <property type="reaction ID" value="UER00071"/>
</dbReference>
<evidence type="ECO:0000256" key="1">
    <source>
        <dbReference type="ARBA" id="ARBA00000491"/>
    </source>
</evidence>
<keyword evidence="6 13" id="KW-0004">4Fe-4S</keyword>
<dbReference type="SUPFAM" id="SSF53732">
    <property type="entry name" value="Aconitase iron-sulfur domain"/>
    <property type="match status" value="1"/>
</dbReference>
<keyword evidence="5 13" id="KW-0432">Leucine biosynthesis</keyword>
<dbReference type="CDD" id="cd01583">
    <property type="entry name" value="IPMI"/>
    <property type="match status" value="1"/>
</dbReference>
<dbReference type="STRING" id="658167.SAMN04488135_10721"/>
<dbReference type="PANTHER" id="PTHR43822">
    <property type="entry name" value="HOMOACONITASE, MITOCHONDRIAL-RELATED"/>
    <property type="match status" value="1"/>
</dbReference>
<evidence type="ECO:0000256" key="11">
    <source>
        <dbReference type="ARBA" id="ARBA00023239"/>
    </source>
</evidence>
<feature type="binding site" evidence="13">
    <location>
        <position position="352"/>
    </location>
    <ligand>
        <name>[4Fe-4S] cluster</name>
        <dbReference type="ChEBI" id="CHEBI:49883"/>
    </ligand>
</feature>
<dbReference type="PROSITE" id="PS00450">
    <property type="entry name" value="ACONITASE_1"/>
    <property type="match status" value="1"/>
</dbReference>
<gene>
    <name evidence="13" type="primary">leuC</name>
    <name evidence="15" type="ORF">SAMN04488135_10721</name>
</gene>
<evidence type="ECO:0000256" key="8">
    <source>
        <dbReference type="ARBA" id="ARBA00022723"/>
    </source>
</evidence>
<comment type="catalytic activity">
    <reaction evidence="1 13">
        <text>(2R,3S)-3-isopropylmalate = (2S)-2-isopropylmalate</text>
        <dbReference type="Rhea" id="RHEA:32287"/>
        <dbReference type="ChEBI" id="CHEBI:1178"/>
        <dbReference type="ChEBI" id="CHEBI:35121"/>
        <dbReference type="EC" id="4.2.1.33"/>
    </reaction>
</comment>
<evidence type="ECO:0000256" key="13">
    <source>
        <dbReference type="HAMAP-Rule" id="MF_01026"/>
    </source>
</evidence>
<keyword evidence="10 13" id="KW-0411">Iron-sulfur</keyword>
<protein>
    <recommendedName>
        <fullName evidence="13">3-isopropylmalate dehydratase large subunit</fullName>
        <ecNumber evidence="13">4.2.1.33</ecNumber>
    </recommendedName>
    <alternativeName>
        <fullName evidence="13">Alpha-IPM isomerase</fullName>
        <shortName evidence="13">IPMI</shortName>
    </alternativeName>
    <alternativeName>
        <fullName evidence="13">Isopropylmalate isomerase</fullName>
    </alternativeName>
</protein>
<dbReference type="PANTHER" id="PTHR43822:SF9">
    <property type="entry name" value="3-ISOPROPYLMALATE DEHYDRATASE"/>
    <property type="match status" value="1"/>
</dbReference>
<evidence type="ECO:0000256" key="2">
    <source>
        <dbReference type="ARBA" id="ARBA00002695"/>
    </source>
</evidence>
<dbReference type="GO" id="GO:0003861">
    <property type="term" value="F:3-isopropylmalate dehydratase activity"/>
    <property type="evidence" value="ECO:0007669"/>
    <property type="project" value="UniProtKB-UniRule"/>
</dbReference>
<keyword evidence="7 13" id="KW-0028">Amino-acid biosynthesis</keyword>
<keyword evidence="16" id="KW-1185">Reference proteome</keyword>
<comment type="subunit">
    <text evidence="4 13">Heterodimer of LeuC and LeuD.</text>
</comment>
<feature type="binding site" evidence="13">
    <location>
        <position position="415"/>
    </location>
    <ligand>
        <name>[4Fe-4S] cluster</name>
        <dbReference type="ChEBI" id="CHEBI:49883"/>
    </ligand>
</feature>
<evidence type="ECO:0000256" key="5">
    <source>
        <dbReference type="ARBA" id="ARBA00022430"/>
    </source>
</evidence>
<dbReference type="OrthoDB" id="9802769at2"/>
<dbReference type="FunFam" id="3.30.499.10:FF:000007">
    <property type="entry name" value="3-isopropylmalate dehydratase large subunit"/>
    <property type="match status" value="1"/>
</dbReference>
<reference evidence="15 16" key="1">
    <citation type="submission" date="2016-11" db="EMBL/GenBank/DDBJ databases">
        <authorList>
            <person name="Jaros S."/>
            <person name="Januszkiewicz K."/>
            <person name="Wedrychowicz H."/>
        </authorList>
    </citation>
    <scope>NUCLEOTIDE SEQUENCE [LARGE SCALE GENOMIC DNA]</scope>
    <source>
        <strain evidence="15 16">CGMCC 1.10190</strain>
    </source>
</reference>
<dbReference type="InterPro" id="IPR033941">
    <property type="entry name" value="IPMI_cat"/>
</dbReference>
<dbReference type="HAMAP" id="MF_01026">
    <property type="entry name" value="LeuC_type1"/>
    <property type="match status" value="1"/>
</dbReference>
<dbReference type="InterPro" id="IPR036008">
    <property type="entry name" value="Aconitase_4Fe-4S_dom"/>
</dbReference>
<dbReference type="GO" id="GO:0046872">
    <property type="term" value="F:metal ion binding"/>
    <property type="evidence" value="ECO:0007669"/>
    <property type="project" value="UniProtKB-KW"/>
</dbReference>
<evidence type="ECO:0000256" key="10">
    <source>
        <dbReference type="ARBA" id="ARBA00023014"/>
    </source>
</evidence>
<evidence type="ECO:0000259" key="14">
    <source>
        <dbReference type="Pfam" id="PF00330"/>
    </source>
</evidence>
<dbReference type="PRINTS" id="PR00415">
    <property type="entry name" value="ACONITASE"/>
</dbReference>
<comment type="cofactor">
    <cofactor evidence="13">
        <name>[4Fe-4S] cluster</name>
        <dbReference type="ChEBI" id="CHEBI:49883"/>
    </cofactor>
    <text evidence="13">Binds 1 [4Fe-4S] cluster per subunit.</text>
</comment>
<keyword evidence="8 13" id="KW-0479">Metal-binding</keyword>
<evidence type="ECO:0000256" key="4">
    <source>
        <dbReference type="ARBA" id="ARBA00011271"/>
    </source>
</evidence>
<keyword evidence="12 13" id="KW-0100">Branched-chain amino acid biosynthesis</keyword>
<feature type="domain" description="Aconitase/3-isopropylmalate dehydratase large subunit alpha/beta/alpha" evidence="14">
    <location>
        <begin position="12"/>
        <end position="462"/>
    </location>
</feature>
<sequence>MPIASPPRSLFEKIWSRHEILRREDGQSLLYVDRHLVQDGSAPAFEMLRQQGLPLRAPQRAFATPDHYVPTGSRDLADIADPEKRAMVNALRSDSAEGGIEFFGLDDPRQGIVHVVGPEQGLSLPGSLIVCGDSHTSTHGALGALAFGIGASEVAHVLATQSIWQRKPATLRVTIAGRIADGVTAKDIILAIIGRIGAAGATGHVIEYAGPAITALSMEGRLTVCNMSIEAGARAGMIAPDDTTFAWLKGRPYAPAGADWDAALAGWRALPSDPGAKFDREVAMHADEIAPMVTWGNSPEDALPISGRVPDPRAAQDAGRRDAMTRTLAYMGLEPGTLLTDIAVDRVFIGSCTNGRIEDLRSAAAVARGRHIAQGVQAWVVPGSSLVKAQAEREGLDKIFRDAGFDWRYAGCSMCLATNGDLVAPQQRCASTSNRNFVGRQGPGSRTHLMSPAMAAAAAIAGHLVDVRQLPARN</sequence>
<evidence type="ECO:0000256" key="9">
    <source>
        <dbReference type="ARBA" id="ARBA00023004"/>
    </source>
</evidence>
<comment type="pathway">
    <text evidence="3 13">Amino-acid biosynthesis; L-leucine biosynthesis; L-leucine from 3-methyl-2-oxobutanoate: step 2/4.</text>
</comment>
<feature type="binding site" evidence="13">
    <location>
        <position position="412"/>
    </location>
    <ligand>
        <name>[4Fe-4S] cluster</name>
        <dbReference type="ChEBI" id="CHEBI:49883"/>
    </ligand>
</feature>
<dbReference type="PROSITE" id="PS01244">
    <property type="entry name" value="ACONITASE_2"/>
    <property type="match status" value="1"/>
</dbReference>
<dbReference type="GO" id="GO:0009098">
    <property type="term" value="P:L-leucine biosynthetic process"/>
    <property type="evidence" value="ECO:0007669"/>
    <property type="project" value="UniProtKB-UniRule"/>
</dbReference>
<dbReference type="RefSeq" id="WP_073103869.1">
    <property type="nucleotide sequence ID" value="NZ_FQXE01000007.1"/>
</dbReference>
<dbReference type="InterPro" id="IPR004430">
    <property type="entry name" value="3-IsopropMal_deHydase_lsu"/>
</dbReference>
<dbReference type="InterPro" id="IPR050067">
    <property type="entry name" value="IPM_dehydratase_rel_enz"/>
</dbReference>
<dbReference type="Pfam" id="PF00330">
    <property type="entry name" value="Aconitase"/>
    <property type="match status" value="1"/>
</dbReference>
<dbReference type="NCBIfam" id="NF009116">
    <property type="entry name" value="PRK12466.1"/>
    <property type="match status" value="1"/>
</dbReference>
<dbReference type="NCBIfam" id="NF004016">
    <property type="entry name" value="PRK05478.1"/>
    <property type="match status" value="1"/>
</dbReference>
<dbReference type="EC" id="4.2.1.33" evidence="13"/>
<evidence type="ECO:0000313" key="16">
    <source>
        <dbReference type="Proteomes" id="UP000184226"/>
    </source>
</evidence>
<comment type="similarity">
    <text evidence="13">Belongs to the aconitase/IPM isomerase family. LeuC type 1 subfamily.</text>
</comment>
<dbReference type="Proteomes" id="UP000184226">
    <property type="component" value="Unassembled WGS sequence"/>
</dbReference>
<dbReference type="Gene3D" id="3.30.499.10">
    <property type="entry name" value="Aconitase, domain 3"/>
    <property type="match status" value="2"/>
</dbReference>
<dbReference type="InterPro" id="IPR015931">
    <property type="entry name" value="Acnase/IPM_dHydase_lsu_aba_1/3"/>
</dbReference>
<evidence type="ECO:0000256" key="6">
    <source>
        <dbReference type="ARBA" id="ARBA00022485"/>
    </source>
</evidence>